<dbReference type="InterPro" id="IPR018181">
    <property type="entry name" value="Heat_shock_70_CS"/>
</dbReference>
<accession>A0A2G8LIX7</accession>
<keyword evidence="3" id="KW-0067">ATP-binding</keyword>
<dbReference type="InterPro" id="IPR013126">
    <property type="entry name" value="Hsp_70_fam"/>
</dbReference>
<dbReference type="EMBL" id="MRZV01000064">
    <property type="protein sequence ID" value="PIK60172.1"/>
    <property type="molecule type" value="Genomic_DNA"/>
</dbReference>
<keyword evidence="5" id="KW-1185">Reference proteome</keyword>
<dbReference type="AlphaFoldDB" id="A0A2G8LIX7"/>
<dbReference type="STRING" id="307972.A0A2G8LIX7"/>
<dbReference type="FunFam" id="3.30.420.40:FF:000172">
    <property type="entry name" value="Heat shock 70 kDa protein"/>
    <property type="match status" value="1"/>
</dbReference>
<dbReference type="GO" id="GO:0140662">
    <property type="term" value="F:ATP-dependent protein folding chaperone"/>
    <property type="evidence" value="ECO:0007669"/>
    <property type="project" value="InterPro"/>
</dbReference>
<evidence type="ECO:0000256" key="1">
    <source>
        <dbReference type="ARBA" id="ARBA00007381"/>
    </source>
</evidence>
<keyword evidence="2" id="KW-0547">Nucleotide-binding</keyword>
<organism evidence="4 5">
    <name type="scientific">Stichopus japonicus</name>
    <name type="common">Sea cucumber</name>
    <dbReference type="NCBI Taxonomy" id="307972"/>
    <lineage>
        <taxon>Eukaryota</taxon>
        <taxon>Metazoa</taxon>
        <taxon>Echinodermata</taxon>
        <taxon>Eleutherozoa</taxon>
        <taxon>Echinozoa</taxon>
        <taxon>Holothuroidea</taxon>
        <taxon>Aspidochirotacea</taxon>
        <taxon>Aspidochirotida</taxon>
        <taxon>Stichopodidae</taxon>
        <taxon>Apostichopus</taxon>
    </lineage>
</organism>
<dbReference type="GO" id="GO:0005524">
    <property type="term" value="F:ATP binding"/>
    <property type="evidence" value="ECO:0007669"/>
    <property type="project" value="UniProtKB-KW"/>
</dbReference>
<dbReference type="InterPro" id="IPR043129">
    <property type="entry name" value="ATPase_NBD"/>
</dbReference>
<dbReference type="Proteomes" id="UP000230750">
    <property type="component" value="Unassembled WGS sequence"/>
</dbReference>
<dbReference type="Pfam" id="PF00012">
    <property type="entry name" value="HSP70"/>
    <property type="match status" value="1"/>
</dbReference>
<evidence type="ECO:0000256" key="3">
    <source>
        <dbReference type="ARBA" id="ARBA00022840"/>
    </source>
</evidence>
<evidence type="ECO:0000313" key="4">
    <source>
        <dbReference type="EMBL" id="PIK60172.1"/>
    </source>
</evidence>
<sequence>MGSIRNLKVNNTSSSLISEEGHLTSLSSVSTTECLKSSQQRETHISEEKTSTIFLSIISRRNSNVNTRKTSPVMLGPLRRLRTASERAKRTLSSSAQANVEIDSLFEGVDFYTSITRARFEDLCSDQFRKCLEPVEKAIIDAKISKSAIDTIVLVGGSTRIPKIQKMLTDFFNGKDLNKSINPDEA</sequence>
<dbReference type="FunFam" id="3.90.640.10:FF:000134">
    <property type="entry name" value="Heat shock cognate 71 kDa protein"/>
    <property type="match status" value="1"/>
</dbReference>
<reference evidence="4 5" key="1">
    <citation type="journal article" date="2017" name="PLoS Biol.">
        <title>The sea cucumber genome provides insights into morphological evolution and visceral regeneration.</title>
        <authorList>
            <person name="Zhang X."/>
            <person name="Sun L."/>
            <person name="Yuan J."/>
            <person name="Sun Y."/>
            <person name="Gao Y."/>
            <person name="Zhang L."/>
            <person name="Li S."/>
            <person name="Dai H."/>
            <person name="Hamel J.F."/>
            <person name="Liu C."/>
            <person name="Yu Y."/>
            <person name="Liu S."/>
            <person name="Lin W."/>
            <person name="Guo K."/>
            <person name="Jin S."/>
            <person name="Xu P."/>
            <person name="Storey K.B."/>
            <person name="Huan P."/>
            <person name="Zhang T."/>
            <person name="Zhou Y."/>
            <person name="Zhang J."/>
            <person name="Lin C."/>
            <person name="Li X."/>
            <person name="Xing L."/>
            <person name="Huo D."/>
            <person name="Sun M."/>
            <person name="Wang L."/>
            <person name="Mercier A."/>
            <person name="Li F."/>
            <person name="Yang H."/>
            <person name="Xiang J."/>
        </authorList>
    </citation>
    <scope>NUCLEOTIDE SEQUENCE [LARGE SCALE GENOMIC DNA]</scope>
    <source>
        <strain evidence="4">Shaxun</strain>
        <tissue evidence="4">Muscle</tissue>
    </source>
</reference>
<name>A0A2G8LIX7_STIJA</name>
<dbReference type="PROSITE" id="PS01036">
    <property type="entry name" value="HSP70_3"/>
    <property type="match status" value="1"/>
</dbReference>
<dbReference type="SUPFAM" id="SSF53067">
    <property type="entry name" value="Actin-like ATPase domain"/>
    <property type="match status" value="1"/>
</dbReference>
<evidence type="ECO:0000256" key="2">
    <source>
        <dbReference type="ARBA" id="ARBA00022741"/>
    </source>
</evidence>
<dbReference type="PANTHER" id="PTHR19375">
    <property type="entry name" value="HEAT SHOCK PROTEIN 70KDA"/>
    <property type="match status" value="1"/>
</dbReference>
<gene>
    <name evidence="4" type="ORF">BSL78_02893</name>
</gene>
<comment type="caution">
    <text evidence="4">The sequence shown here is derived from an EMBL/GenBank/DDBJ whole genome shotgun (WGS) entry which is preliminary data.</text>
</comment>
<protein>
    <submittedName>
        <fullName evidence="4">Heat shock protein 70</fullName>
    </submittedName>
</protein>
<comment type="similarity">
    <text evidence="1">Belongs to the heat shock protein 70 family.</text>
</comment>
<dbReference type="Gene3D" id="3.90.640.10">
    <property type="entry name" value="Actin, Chain A, domain 4"/>
    <property type="match status" value="1"/>
</dbReference>
<keyword evidence="4" id="KW-0346">Stress response</keyword>
<proteinExistence type="inferred from homology"/>
<evidence type="ECO:0000313" key="5">
    <source>
        <dbReference type="Proteomes" id="UP000230750"/>
    </source>
</evidence>
<dbReference type="Gene3D" id="3.30.420.40">
    <property type="match status" value="1"/>
</dbReference>
<dbReference type="OrthoDB" id="6436504at2759"/>